<evidence type="ECO:0000256" key="1">
    <source>
        <dbReference type="SAM" id="MobiDB-lite"/>
    </source>
</evidence>
<evidence type="ECO:0000313" key="2">
    <source>
        <dbReference type="EMBL" id="GKI19413.1"/>
    </source>
</evidence>
<accession>A0AA37KSG0</accession>
<comment type="caution">
    <text evidence="2">The sequence shown here is derived from an EMBL/GenBank/DDBJ whole genome shotgun (WGS) entry which is preliminary data.</text>
</comment>
<dbReference type="NCBIfam" id="NF041324">
    <property type="entry name" value="Bacteroid_MobA"/>
    <property type="match status" value="1"/>
</dbReference>
<organism evidence="2 3">
    <name type="scientific">Alistipes finegoldii</name>
    <dbReference type="NCBI Taxonomy" id="214856"/>
    <lineage>
        <taxon>Bacteria</taxon>
        <taxon>Pseudomonadati</taxon>
        <taxon>Bacteroidota</taxon>
        <taxon>Bacteroidia</taxon>
        <taxon>Bacteroidales</taxon>
        <taxon>Rikenellaceae</taxon>
        <taxon>Alistipes</taxon>
    </lineage>
</organism>
<dbReference type="Pfam" id="PF19514">
    <property type="entry name" value="MobC_2"/>
    <property type="match status" value="1"/>
</dbReference>
<protein>
    <recommendedName>
        <fullName evidence="4">MobA protein</fullName>
    </recommendedName>
</protein>
<reference evidence="2" key="1">
    <citation type="submission" date="2022-01" db="EMBL/GenBank/DDBJ databases">
        <title>Novel bile acid biosynthetic pathways are enriched in the microbiome of centenarians.</title>
        <authorList>
            <person name="Sato Y."/>
            <person name="Atarashi K."/>
            <person name="Plichta R.D."/>
            <person name="Arai Y."/>
            <person name="Sasajima S."/>
            <person name="Kearney M.S."/>
            <person name="Suda W."/>
            <person name="Takeshita K."/>
            <person name="Sasaki T."/>
            <person name="Okamoto S."/>
            <person name="Skelly N.A."/>
            <person name="Okamura Y."/>
            <person name="Vlamakis H."/>
            <person name="Li Y."/>
            <person name="Tanoue T."/>
            <person name="Takei H."/>
            <person name="Nittono H."/>
            <person name="Narushima S."/>
            <person name="Irie J."/>
            <person name="Itoh H."/>
            <person name="Moriya K."/>
            <person name="Sugiura Y."/>
            <person name="Suematsu M."/>
            <person name="Moritoki N."/>
            <person name="Shibata S."/>
            <person name="Littman R.D."/>
            <person name="Fischbach A.M."/>
            <person name="Uwamino Y."/>
            <person name="Inoue T."/>
            <person name="Honda A."/>
            <person name="Hattori M."/>
            <person name="Murai T."/>
            <person name="Xavier J.R."/>
            <person name="Hirose N."/>
            <person name="Honda K."/>
        </authorList>
    </citation>
    <scope>NUCLEOTIDE SEQUENCE</scope>
    <source>
        <strain evidence="2">CE91-St16</strain>
    </source>
</reference>
<proteinExistence type="predicted"/>
<sequence>MEPKKKTRNTGGRKPKQDPTVHRYGIKFTWDENFRFRQMFEQSGLDCYSKFIKTVLFKREIKVVKADKTTLDYYVRLTQFYRQFQAVGNNYNQIVRALKTNFGEKRALQMLYRWNNAPSSWWY</sequence>
<dbReference type="AlphaFoldDB" id="A0AA37KSG0"/>
<evidence type="ECO:0008006" key="4">
    <source>
        <dbReference type="Google" id="ProtNLM"/>
    </source>
</evidence>
<dbReference type="Proteomes" id="UP001055105">
    <property type="component" value="Unassembled WGS sequence"/>
</dbReference>
<feature type="region of interest" description="Disordered" evidence="1">
    <location>
        <begin position="1"/>
        <end position="20"/>
    </location>
</feature>
<name>A0AA37KSG0_9BACT</name>
<dbReference type="EMBL" id="BQOL01000001">
    <property type="protein sequence ID" value="GKI19413.1"/>
    <property type="molecule type" value="Genomic_DNA"/>
</dbReference>
<evidence type="ECO:0000313" key="3">
    <source>
        <dbReference type="Proteomes" id="UP001055105"/>
    </source>
</evidence>
<gene>
    <name evidence="2" type="ORF">CE91St16_23210</name>
</gene>
<feature type="compositionally biased region" description="Basic residues" evidence="1">
    <location>
        <begin position="1"/>
        <end position="14"/>
    </location>
</feature>
<dbReference type="InterPro" id="IPR045788">
    <property type="entry name" value="MobC_2"/>
</dbReference>